<organism evidence="5 6">
    <name type="scientific">Methanorbis furvi</name>
    <dbReference type="NCBI Taxonomy" id="3028299"/>
    <lineage>
        <taxon>Archaea</taxon>
        <taxon>Methanobacteriati</taxon>
        <taxon>Methanobacteriota</taxon>
        <taxon>Stenosarchaea group</taxon>
        <taxon>Methanomicrobia</taxon>
        <taxon>Methanomicrobiales</taxon>
        <taxon>Methanocorpusculaceae</taxon>
        <taxon>Methanorbis</taxon>
    </lineage>
</organism>
<dbReference type="GO" id="GO:0003700">
    <property type="term" value="F:DNA-binding transcription factor activity"/>
    <property type="evidence" value="ECO:0007669"/>
    <property type="project" value="InterPro"/>
</dbReference>
<dbReference type="Proteomes" id="UP001273136">
    <property type="component" value="Unassembled WGS sequence"/>
</dbReference>
<dbReference type="AlphaFoldDB" id="A0AAE4MCG9"/>
<keyword evidence="3" id="KW-0804">Transcription</keyword>
<feature type="domain" description="HTH arsR-type" evidence="4">
    <location>
        <begin position="1"/>
        <end position="88"/>
    </location>
</feature>
<gene>
    <name evidence="5" type="ORF">McpAg1_07700</name>
</gene>
<dbReference type="PANTHER" id="PTHR33154:SF18">
    <property type="entry name" value="ARSENICAL RESISTANCE OPERON REPRESSOR"/>
    <property type="match status" value="1"/>
</dbReference>
<dbReference type="PANTHER" id="PTHR33154">
    <property type="entry name" value="TRANSCRIPTIONAL REGULATOR, ARSR FAMILY"/>
    <property type="match status" value="1"/>
</dbReference>
<dbReference type="Pfam" id="PF01022">
    <property type="entry name" value="HTH_5"/>
    <property type="match status" value="1"/>
</dbReference>
<proteinExistence type="predicted"/>
<keyword evidence="1" id="KW-0805">Transcription regulation</keyword>
<evidence type="ECO:0000256" key="3">
    <source>
        <dbReference type="ARBA" id="ARBA00023163"/>
    </source>
</evidence>
<dbReference type="NCBIfam" id="NF033788">
    <property type="entry name" value="HTH_metalloreg"/>
    <property type="match status" value="1"/>
</dbReference>
<evidence type="ECO:0000313" key="6">
    <source>
        <dbReference type="Proteomes" id="UP001273136"/>
    </source>
</evidence>
<keyword evidence="6" id="KW-1185">Reference proteome</keyword>
<comment type="caution">
    <text evidence="5">The sequence shown here is derived from an EMBL/GenBank/DDBJ whole genome shotgun (WGS) entry which is preliminary data.</text>
</comment>
<dbReference type="InterPro" id="IPR011991">
    <property type="entry name" value="ArsR-like_HTH"/>
</dbReference>
<keyword evidence="2" id="KW-0238">DNA-binding</keyword>
<reference evidence="5" key="1">
    <citation type="submission" date="2023-06" db="EMBL/GenBank/DDBJ databases">
        <title>Genome sequence of Methancorpusculaceae sp. Ag1.</title>
        <authorList>
            <person name="Protasov E."/>
            <person name="Platt K."/>
            <person name="Poehlein A."/>
            <person name="Daniel R."/>
            <person name="Brune A."/>
        </authorList>
    </citation>
    <scope>NUCLEOTIDE SEQUENCE</scope>
    <source>
        <strain evidence="5">Ag1</strain>
    </source>
</reference>
<dbReference type="EMBL" id="JAWDKA010000003">
    <property type="protein sequence ID" value="MDV0441570.1"/>
    <property type="molecule type" value="Genomic_DNA"/>
</dbReference>
<evidence type="ECO:0000313" key="5">
    <source>
        <dbReference type="EMBL" id="MDV0441570.1"/>
    </source>
</evidence>
<dbReference type="InterPro" id="IPR036390">
    <property type="entry name" value="WH_DNA-bd_sf"/>
</dbReference>
<dbReference type="GO" id="GO:0003677">
    <property type="term" value="F:DNA binding"/>
    <property type="evidence" value="ECO:0007669"/>
    <property type="project" value="UniProtKB-KW"/>
</dbReference>
<dbReference type="InterPro" id="IPR051081">
    <property type="entry name" value="HTH_MetalResp_TranReg"/>
</dbReference>
<dbReference type="PROSITE" id="PS50987">
    <property type="entry name" value="HTH_ARSR_2"/>
    <property type="match status" value="1"/>
</dbReference>
<name>A0AAE4MCG9_9EURY</name>
<evidence type="ECO:0000259" key="4">
    <source>
        <dbReference type="PROSITE" id="PS50987"/>
    </source>
</evidence>
<accession>A0AAE4MCG9</accession>
<dbReference type="InterPro" id="IPR036388">
    <property type="entry name" value="WH-like_DNA-bd_sf"/>
</dbReference>
<dbReference type="SUPFAM" id="SSF46785">
    <property type="entry name" value="Winged helix' DNA-binding domain"/>
    <property type="match status" value="1"/>
</dbReference>
<dbReference type="Gene3D" id="1.10.10.10">
    <property type="entry name" value="Winged helix-like DNA-binding domain superfamily/Winged helix DNA-binding domain"/>
    <property type="match status" value="1"/>
</dbReference>
<dbReference type="InterPro" id="IPR001845">
    <property type="entry name" value="HTH_ArsR_DNA-bd_dom"/>
</dbReference>
<dbReference type="RefSeq" id="WP_338093968.1">
    <property type="nucleotide sequence ID" value="NZ_JAWDKA010000003.1"/>
</dbReference>
<dbReference type="CDD" id="cd00090">
    <property type="entry name" value="HTH_ARSR"/>
    <property type="match status" value="1"/>
</dbReference>
<dbReference type="PRINTS" id="PR00778">
    <property type="entry name" value="HTHARSR"/>
</dbReference>
<evidence type="ECO:0000256" key="1">
    <source>
        <dbReference type="ARBA" id="ARBA00023015"/>
    </source>
</evidence>
<protein>
    <recommendedName>
        <fullName evidence="4">HTH arsR-type domain-containing protein</fullName>
    </recommendedName>
</protein>
<evidence type="ECO:0000256" key="2">
    <source>
        <dbReference type="ARBA" id="ARBA00023125"/>
    </source>
</evidence>
<dbReference type="SMART" id="SM00418">
    <property type="entry name" value="HTH_ARSR"/>
    <property type="match status" value="1"/>
</dbReference>
<sequence>MTEQIFKALGDATRLRIVALLMQRELCVCEVMDCLDLSQPNASRHLTILKNAGVLSGRKQAQWAYYKISETFPEELYQYLSKTAPEIPGYAAAIERLHNSTAAEKCGCTHEEKKS</sequence>